<dbReference type="EMBL" id="KN818224">
    <property type="protein sequence ID" value="KIL70015.1"/>
    <property type="molecule type" value="Genomic_DNA"/>
</dbReference>
<sequence length="93" mass="11114">MQRVQRCRNHRNLPNFVGKYFPRCDDPATYSFYCACMLLLLKPWRDLLTDLKSPTQTWPDAFELFMQNSSSRIRFILSGIQYFHECDTAARRD</sequence>
<evidence type="ECO:0000313" key="1">
    <source>
        <dbReference type="EMBL" id="KIL70015.1"/>
    </source>
</evidence>
<dbReference type="InParanoid" id="A0A0C2T2G9"/>
<accession>A0A0C2T2G9</accession>
<gene>
    <name evidence="1" type="ORF">M378DRAFT_67250</name>
</gene>
<name>A0A0C2T2G9_AMAMK</name>
<dbReference type="OrthoDB" id="2989020at2759"/>
<organism evidence="1 2">
    <name type="scientific">Amanita muscaria (strain Koide BX008)</name>
    <dbReference type="NCBI Taxonomy" id="946122"/>
    <lineage>
        <taxon>Eukaryota</taxon>
        <taxon>Fungi</taxon>
        <taxon>Dikarya</taxon>
        <taxon>Basidiomycota</taxon>
        <taxon>Agaricomycotina</taxon>
        <taxon>Agaricomycetes</taxon>
        <taxon>Agaricomycetidae</taxon>
        <taxon>Agaricales</taxon>
        <taxon>Pluteineae</taxon>
        <taxon>Amanitaceae</taxon>
        <taxon>Amanita</taxon>
    </lineage>
</organism>
<dbReference type="Proteomes" id="UP000054549">
    <property type="component" value="Unassembled WGS sequence"/>
</dbReference>
<dbReference type="AlphaFoldDB" id="A0A0C2T2G9"/>
<reference evidence="1 2" key="1">
    <citation type="submission" date="2014-04" db="EMBL/GenBank/DDBJ databases">
        <title>Evolutionary Origins and Diversification of the Mycorrhizal Mutualists.</title>
        <authorList>
            <consortium name="DOE Joint Genome Institute"/>
            <consortium name="Mycorrhizal Genomics Consortium"/>
            <person name="Kohler A."/>
            <person name="Kuo A."/>
            <person name="Nagy L.G."/>
            <person name="Floudas D."/>
            <person name="Copeland A."/>
            <person name="Barry K.W."/>
            <person name="Cichocki N."/>
            <person name="Veneault-Fourrey C."/>
            <person name="LaButti K."/>
            <person name="Lindquist E.A."/>
            <person name="Lipzen A."/>
            <person name="Lundell T."/>
            <person name="Morin E."/>
            <person name="Murat C."/>
            <person name="Riley R."/>
            <person name="Ohm R."/>
            <person name="Sun H."/>
            <person name="Tunlid A."/>
            <person name="Henrissat B."/>
            <person name="Grigoriev I.V."/>
            <person name="Hibbett D.S."/>
            <person name="Martin F."/>
        </authorList>
    </citation>
    <scope>NUCLEOTIDE SEQUENCE [LARGE SCALE GENOMIC DNA]</scope>
    <source>
        <strain evidence="1 2">Koide BX008</strain>
    </source>
</reference>
<feature type="non-terminal residue" evidence="1">
    <location>
        <position position="93"/>
    </location>
</feature>
<dbReference type="STRING" id="946122.A0A0C2T2G9"/>
<keyword evidence="2" id="KW-1185">Reference proteome</keyword>
<dbReference type="HOGENOM" id="CLU_180476_1_1_1"/>
<evidence type="ECO:0000313" key="2">
    <source>
        <dbReference type="Proteomes" id="UP000054549"/>
    </source>
</evidence>
<proteinExistence type="predicted"/>
<protein>
    <submittedName>
        <fullName evidence="1">Uncharacterized protein</fullName>
    </submittedName>
</protein>